<keyword evidence="5" id="KW-1185">Reference proteome</keyword>
<feature type="non-terminal residue" evidence="4">
    <location>
        <position position="1"/>
    </location>
</feature>
<accession>E2A9U7</accession>
<protein>
    <recommendedName>
        <fullName evidence="3">DDE Tnp4 domain-containing protein</fullName>
    </recommendedName>
</protein>
<sequence length="225" mass="26290">LCKMRLSDEFLCAMFQYSSRQATSLAVATVRQSLMQRFVPTNIGFDAITREDYIARHVTQFANELYNPDPLTPRVIAIVDGTYTYIPKSTNFRALRQSYSIHKGRHLIKPVLIVAPDGWILNIQGPYFSDHRNNDAAILQNEFEHDADRMRRWFQNNDIIIIDRGYRDAILLFERLGITWKMPALLNQNERQLNTEDANESRLVTKSRWVVEARNGHLRSIFKIF</sequence>
<dbReference type="InParanoid" id="E2A9U7"/>
<comment type="cofactor">
    <cofactor evidence="1">
        <name>a divalent metal cation</name>
        <dbReference type="ChEBI" id="CHEBI:60240"/>
    </cofactor>
</comment>
<evidence type="ECO:0000313" key="5">
    <source>
        <dbReference type="Proteomes" id="UP000000311"/>
    </source>
</evidence>
<feature type="domain" description="DDE Tnp4" evidence="3">
    <location>
        <begin position="79"/>
        <end position="225"/>
    </location>
</feature>
<feature type="non-terminal residue" evidence="4">
    <location>
        <position position="225"/>
    </location>
</feature>
<reference evidence="4 5" key="1">
    <citation type="journal article" date="2010" name="Science">
        <title>Genomic comparison of the ants Camponotus floridanus and Harpegnathos saltator.</title>
        <authorList>
            <person name="Bonasio R."/>
            <person name="Zhang G."/>
            <person name="Ye C."/>
            <person name="Mutti N.S."/>
            <person name="Fang X."/>
            <person name="Qin N."/>
            <person name="Donahue G."/>
            <person name="Yang P."/>
            <person name="Li Q."/>
            <person name="Li C."/>
            <person name="Zhang P."/>
            <person name="Huang Z."/>
            <person name="Berger S.L."/>
            <person name="Reinberg D."/>
            <person name="Wang J."/>
            <person name="Liebig J."/>
        </authorList>
    </citation>
    <scope>NUCLEOTIDE SEQUENCE [LARGE SCALE GENOMIC DNA]</scope>
    <source>
        <strain evidence="5">C129</strain>
    </source>
</reference>
<dbReference type="Pfam" id="PF13359">
    <property type="entry name" value="DDE_Tnp_4"/>
    <property type="match status" value="1"/>
</dbReference>
<keyword evidence="2" id="KW-0479">Metal-binding</keyword>
<evidence type="ECO:0000313" key="4">
    <source>
        <dbReference type="EMBL" id="EFN69791.1"/>
    </source>
</evidence>
<name>E2A9U7_CAMFO</name>
<dbReference type="AlphaFoldDB" id="E2A9U7"/>
<dbReference type="InterPro" id="IPR027806">
    <property type="entry name" value="HARBI1_dom"/>
</dbReference>
<evidence type="ECO:0000259" key="3">
    <source>
        <dbReference type="Pfam" id="PF13359"/>
    </source>
</evidence>
<dbReference type="Proteomes" id="UP000000311">
    <property type="component" value="Unassembled WGS sequence"/>
</dbReference>
<evidence type="ECO:0000256" key="2">
    <source>
        <dbReference type="ARBA" id="ARBA00022723"/>
    </source>
</evidence>
<evidence type="ECO:0000256" key="1">
    <source>
        <dbReference type="ARBA" id="ARBA00001968"/>
    </source>
</evidence>
<organism evidence="5">
    <name type="scientific">Camponotus floridanus</name>
    <name type="common">Florida carpenter ant</name>
    <dbReference type="NCBI Taxonomy" id="104421"/>
    <lineage>
        <taxon>Eukaryota</taxon>
        <taxon>Metazoa</taxon>
        <taxon>Ecdysozoa</taxon>
        <taxon>Arthropoda</taxon>
        <taxon>Hexapoda</taxon>
        <taxon>Insecta</taxon>
        <taxon>Pterygota</taxon>
        <taxon>Neoptera</taxon>
        <taxon>Endopterygota</taxon>
        <taxon>Hymenoptera</taxon>
        <taxon>Apocrita</taxon>
        <taxon>Aculeata</taxon>
        <taxon>Formicoidea</taxon>
        <taxon>Formicidae</taxon>
        <taxon>Formicinae</taxon>
        <taxon>Camponotus</taxon>
    </lineage>
</organism>
<dbReference type="OrthoDB" id="6765180at2759"/>
<dbReference type="GO" id="GO:0046872">
    <property type="term" value="F:metal ion binding"/>
    <property type="evidence" value="ECO:0007669"/>
    <property type="project" value="UniProtKB-KW"/>
</dbReference>
<dbReference type="OMA" id="EDYIARH"/>
<gene>
    <name evidence="4" type="ORF">EAG_03885</name>
</gene>
<proteinExistence type="predicted"/>
<dbReference type="EMBL" id="GL437942">
    <property type="protein sequence ID" value="EFN69791.1"/>
    <property type="molecule type" value="Genomic_DNA"/>
</dbReference>